<evidence type="ECO:0000313" key="6">
    <source>
        <dbReference type="EMBL" id="QBE48231.1"/>
    </source>
</evidence>
<feature type="domain" description="CBS" evidence="5">
    <location>
        <begin position="283"/>
        <end position="339"/>
    </location>
</feature>
<dbReference type="InterPro" id="IPR000644">
    <property type="entry name" value="CBS_dom"/>
</dbReference>
<organism evidence="6 7">
    <name type="scientific">Leucobacter triazinivorans</name>
    <dbReference type="NCBI Taxonomy" id="1784719"/>
    <lineage>
        <taxon>Bacteria</taxon>
        <taxon>Bacillati</taxon>
        <taxon>Actinomycetota</taxon>
        <taxon>Actinomycetes</taxon>
        <taxon>Micrococcales</taxon>
        <taxon>Microbacteriaceae</taxon>
        <taxon>Leucobacter</taxon>
    </lineage>
</organism>
<sequence length="341" mass="36151">MTDSPVFVAVATALLIVLSAFFVVIEFALLAARRHRLEEQARTRRSARAALRGMNELTIMLAVAQFGITICTFALGAVTKPAVDAWLGPVLAGWGAPAWLADTGAFLLSLLFVTFLHLVIGEMAPKSWAIAHPELAANIIGIPARALAWVLRPLLVWVNRIANRLVAASGFVPADSRGPGGQDIDTIRQLVEHSAAVGTLDDSFRTQLAHVFELERLRVADLLPGGGWHPTAVDEASTVADVRAAAAGSGHLRILVDRPGVAPGVVHVRDVLLEPGDRGIAAAARDCFVLDVATPVYEALGRMRAAGEQFAVVARDGEFVGAITMSDVLRRVLPGGAGLRL</sequence>
<dbReference type="KEGG" id="ltr:EVS81_04780"/>
<dbReference type="InterPro" id="IPR002550">
    <property type="entry name" value="CNNM"/>
</dbReference>
<name>A0A4P6KE63_9MICO</name>
<evidence type="ECO:0000256" key="1">
    <source>
        <dbReference type="ARBA" id="ARBA00004651"/>
    </source>
</evidence>
<proteinExistence type="predicted"/>
<dbReference type="Gene3D" id="3.10.580.10">
    <property type="entry name" value="CBS-domain"/>
    <property type="match status" value="1"/>
</dbReference>
<reference evidence="6 7" key="1">
    <citation type="submission" date="2019-02" db="EMBL/GenBank/DDBJ databases">
        <authorList>
            <person name="Sun L."/>
            <person name="Pan D."/>
            <person name="Wu X."/>
        </authorList>
    </citation>
    <scope>NUCLEOTIDE SEQUENCE [LARGE SCALE GENOMIC DNA]</scope>
    <source>
        <strain evidence="6 7">JW-1</strain>
    </source>
</reference>
<protein>
    <submittedName>
        <fullName evidence="6">DUF21 domain-containing protein</fullName>
    </submittedName>
</protein>
<dbReference type="GO" id="GO:0005886">
    <property type="term" value="C:plasma membrane"/>
    <property type="evidence" value="ECO:0007669"/>
    <property type="project" value="UniProtKB-SubCell"/>
</dbReference>
<dbReference type="Pfam" id="PF01595">
    <property type="entry name" value="CNNM"/>
    <property type="match status" value="1"/>
</dbReference>
<dbReference type="PROSITE" id="PS51371">
    <property type="entry name" value="CBS"/>
    <property type="match status" value="1"/>
</dbReference>
<accession>A0A4P6KE63</accession>
<keyword evidence="3" id="KW-0129">CBS domain</keyword>
<feature type="transmembrane region" description="Helical" evidence="4">
    <location>
        <begin position="6"/>
        <end position="32"/>
    </location>
</feature>
<evidence type="ECO:0000256" key="3">
    <source>
        <dbReference type="PROSITE-ProRule" id="PRU00703"/>
    </source>
</evidence>
<comment type="subcellular location">
    <subcellularLocation>
        <location evidence="1">Cell membrane</location>
        <topology evidence="1">Multi-pass membrane protein</topology>
    </subcellularLocation>
</comment>
<dbReference type="InterPro" id="IPR051676">
    <property type="entry name" value="UPF0053_domain"/>
</dbReference>
<keyword evidence="7" id="KW-1185">Reference proteome</keyword>
<keyword evidence="2" id="KW-1003">Cell membrane</keyword>
<dbReference type="InterPro" id="IPR046342">
    <property type="entry name" value="CBS_dom_sf"/>
</dbReference>
<dbReference type="OrthoDB" id="110231at2"/>
<keyword evidence="4" id="KW-0472">Membrane</keyword>
<dbReference type="RefSeq" id="WP_130109369.1">
    <property type="nucleotide sequence ID" value="NZ_CP035806.1"/>
</dbReference>
<evidence type="ECO:0000259" key="5">
    <source>
        <dbReference type="PROSITE" id="PS51371"/>
    </source>
</evidence>
<dbReference type="AlphaFoldDB" id="A0A4P6KE63"/>
<evidence type="ECO:0000256" key="2">
    <source>
        <dbReference type="ARBA" id="ARBA00022475"/>
    </source>
</evidence>
<dbReference type="EMBL" id="CP035806">
    <property type="protein sequence ID" value="QBE48231.1"/>
    <property type="molecule type" value="Genomic_DNA"/>
</dbReference>
<evidence type="ECO:0000256" key="4">
    <source>
        <dbReference type="SAM" id="Phobius"/>
    </source>
</evidence>
<keyword evidence="4" id="KW-0812">Transmembrane</keyword>
<dbReference type="PANTHER" id="PTHR43099:SF5">
    <property type="entry name" value="HLYC_CORC FAMILY TRANSPORTER"/>
    <property type="match status" value="1"/>
</dbReference>
<dbReference type="Proteomes" id="UP000289260">
    <property type="component" value="Chromosome"/>
</dbReference>
<evidence type="ECO:0000313" key="7">
    <source>
        <dbReference type="Proteomes" id="UP000289260"/>
    </source>
</evidence>
<gene>
    <name evidence="6" type="ORF">EVS81_04780</name>
</gene>
<dbReference type="SUPFAM" id="SSF54631">
    <property type="entry name" value="CBS-domain pair"/>
    <property type="match status" value="1"/>
</dbReference>
<dbReference type="Pfam" id="PF00571">
    <property type="entry name" value="CBS"/>
    <property type="match status" value="1"/>
</dbReference>
<keyword evidence="4" id="KW-1133">Transmembrane helix</keyword>
<dbReference type="PANTHER" id="PTHR43099">
    <property type="entry name" value="UPF0053 PROTEIN YRKA"/>
    <property type="match status" value="1"/>
</dbReference>
<feature type="transmembrane region" description="Helical" evidence="4">
    <location>
        <begin position="53"/>
        <end position="78"/>
    </location>
</feature>
<feature type="transmembrane region" description="Helical" evidence="4">
    <location>
        <begin position="98"/>
        <end position="120"/>
    </location>
</feature>
<dbReference type="Gene3D" id="3.90.1280.20">
    <property type="match status" value="1"/>
</dbReference>